<dbReference type="Gene3D" id="2.130.10.10">
    <property type="entry name" value="YVTN repeat-like/Quinoprotein amine dehydrogenase"/>
    <property type="match status" value="2"/>
</dbReference>
<dbReference type="CDD" id="cd00082">
    <property type="entry name" value="HisKA"/>
    <property type="match status" value="1"/>
</dbReference>
<evidence type="ECO:0000256" key="4">
    <source>
        <dbReference type="SAM" id="Phobius"/>
    </source>
</evidence>
<dbReference type="Proteomes" id="UP000198711">
    <property type="component" value="Unassembled WGS sequence"/>
</dbReference>
<dbReference type="InterPro" id="IPR036890">
    <property type="entry name" value="HATPase_C_sf"/>
</dbReference>
<keyword evidence="4" id="KW-1133">Transmembrane helix</keyword>
<gene>
    <name evidence="6" type="ORF">SAMN05444410_11128</name>
</gene>
<dbReference type="InterPro" id="IPR003594">
    <property type="entry name" value="HATPase_dom"/>
</dbReference>
<organism evidence="6 7">
    <name type="scientific">Hydrobacter penzbergensis</name>
    <dbReference type="NCBI Taxonomy" id="1235997"/>
    <lineage>
        <taxon>Bacteria</taxon>
        <taxon>Pseudomonadati</taxon>
        <taxon>Bacteroidota</taxon>
        <taxon>Chitinophagia</taxon>
        <taxon>Chitinophagales</taxon>
        <taxon>Chitinophagaceae</taxon>
        <taxon>Hydrobacter</taxon>
    </lineage>
</organism>
<dbReference type="EMBL" id="FNNO01000011">
    <property type="protein sequence ID" value="SDX21815.1"/>
    <property type="molecule type" value="Genomic_DNA"/>
</dbReference>
<evidence type="ECO:0000256" key="2">
    <source>
        <dbReference type="ARBA" id="ARBA00012438"/>
    </source>
</evidence>
<accession>A0A8X8IDW1</accession>
<dbReference type="InterPro" id="IPR004358">
    <property type="entry name" value="Sig_transdc_His_kin-like_C"/>
</dbReference>
<reference evidence="6 7" key="1">
    <citation type="submission" date="2016-10" db="EMBL/GenBank/DDBJ databases">
        <authorList>
            <person name="Varghese N."/>
            <person name="Submissions S."/>
        </authorList>
    </citation>
    <scope>NUCLEOTIDE SEQUENCE [LARGE SCALE GENOMIC DNA]</scope>
    <source>
        <strain evidence="6 7">DSM 25353</strain>
    </source>
</reference>
<dbReference type="SUPFAM" id="SSF47384">
    <property type="entry name" value="Homodimeric domain of signal transducing histidine kinase"/>
    <property type="match status" value="1"/>
</dbReference>
<dbReference type="Pfam" id="PF07494">
    <property type="entry name" value="Reg_prop"/>
    <property type="match status" value="2"/>
</dbReference>
<dbReference type="AlphaFoldDB" id="A0A8X8IDW1"/>
<comment type="caution">
    <text evidence="6">The sequence shown here is derived from an EMBL/GenBank/DDBJ whole genome shotgun (WGS) entry which is preliminary data.</text>
</comment>
<dbReference type="SUPFAM" id="SSF55874">
    <property type="entry name" value="ATPase domain of HSP90 chaperone/DNA topoisomerase II/histidine kinase"/>
    <property type="match status" value="1"/>
</dbReference>
<dbReference type="EC" id="2.7.13.3" evidence="2"/>
<evidence type="ECO:0000256" key="1">
    <source>
        <dbReference type="ARBA" id="ARBA00000085"/>
    </source>
</evidence>
<dbReference type="PROSITE" id="PS50109">
    <property type="entry name" value="HIS_KIN"/>
    <property type="match status" value="1"/>
</dbReference>
<dbReference type="Gene3D" id="1.10.287.130">
    <property type="match status" value="1"/>
</dbReference>
<dbReference type="RefSeq" id="WP_092724444.1">
    <property type="nucleotide sequence ID" value="NZ_FNNO01000011.1"/>
</dbReference>
<dbReference type="Pfam" id="PF00512">
    <property type="entry name" value="HisKA"/>
    <property type="match status" value="1"/>
</dbReference>
<dbReference type="InterPro" id="IPR011110">
    <property type="entry name" value="Reg_prop"/>
</dbReference>
<dbReference type="SUPFAM" id="SSF63829">
    <property type="entry name" value="Calcium-dependent phosphotriesterase"/>
    <property type="match status" value="3"/>
</dbReference>
<dbReference type="FunFam" id="2.60.40.10:FF:000791">
    <property type="entry name" value="Two-component system sensor histidine kinase/response regulator"/>
    <property type="match status" value="1"/>
</dbReference>
<dbReference type="InterPro" id="IPR013783">
    <property type="entry name" value="Ig-like_fold"/>
</dbReference>
<keyword evidence="3" id="KW-0597">Phosphoprotein</keyword>
<feature type="domain" description="Histidine kinase" evidence="5">
    <location>
        <begin position="832"/>
        <end position="1050"/>
    </location>
</feature>
<dbReference type="InterPro" id="IPR015943">
    <property type="entry name" value="WD40/YVTN_repeat-like_dom_sf"/>
</dbReference>
<name>A0A8X8IDW1_9BACT</name>
<sequence length="1057" mass="120671">MPCKNDILQVLMRCCIAFCIMLIALVSLPGITPAQPYYFRHYQVEDGLSNNTVLCGRQDKTGFLWFGTKDGLNRFDGYRFRRFNPQNPVSQHPITYNPITGLFVDQDGSMYVGADGGLYLYHANEERLSVLIDSIRFVHNILADTRHNLWFIADGAICHFNTVTKKMQRLPHPNHAYITSLDLDAEGNLWCATATGFVEKYNESTGSFIAYNVFSHSKPVATGLLQKILIGGNKMYIGSYEQGIKEFDLPSKTYKDLLIYNEDKTNVIVRDILQVSMNEYWFATESGIFIWKTNTQTFTHLKKRFLDPYSLSDNALYALCKDREGGVWAGSYFGGVNYWSAANTFFQKFFPDNTFTSISGRAVREICEDKNGNIWIGTEDAGISKINPQTGAIRQFEPDGTKNTISYRNIHGLFIDDSLLWIGTFEHGIDVMDIRTEKVIKHFSAGPKATDIKSNFIYCFLRHSRNDLYMGTTNGVYLFSPRSETFQRPPELAGAHNVRSVIEDHNGVIWAAAFGQGVFWFNTLTHKSGQVQSMASNTNSLSDNNVNALFEDSAGNLWFATEGGGLCKLDTNRKKFTRYSIRDGLPSDFIFKVIEDNNHYIWITTSKGLVNMNPSTGEMNVYTKANGLLTDQFNYHSGYKDKNGKLYFGSVNGLIAFQPKRMPSDSSQLHVYITSIQVQNKEIPVDPQNGILKKSPIVTDKITLPYFQTSVSFDFSALSYVAPGTVQYAYMLEGLDKEWTYLNTNRKVYFTNLSPGTYIFRVKATHNHLWNTPETKMVIHINSPLWATPYAYAFYFLILGLLSWYLIITYHNRQKVKREKEMYESKMAFFTNVAHEIRTPLTLIKGPLENMLDRLPQIEDEETREDLVTMDRNTTRLTELVTQILDFRQTEQKGFSLEFSTVNLSRLLQEMFTNFKPLVKKKHLSYTLSVPENTIEIQADEDALRKIISNLLSNAIKYADKIVKLRLFRDDAPAGKLILEIENDGYPIPAEIREKIFEPFYRVKETARQKGTGIGLTLARSLTELHGGRLYLKDHKGSTNIFVLEIPLHSSKRNRTE</sequence>
<dbReference type="GO" id="GO:0000155">
    <property type="term" value="F:phosphorelay sensor kinase activity"/>
    <property type="evidence" value="ECO:0007669"/>
    <property type="project" value="InterPro"/>
</dbReference>
<dbReference type="SMART" id="SM00387">
    <property type="entry name" value="HATPase_c"/>
    <property type="match status" value="1"/>
</dbReference>
<evidence type="ECO:0000313" key="7">
    <source>
        <dbReference type="Proteomes" id="UP000198711"/>
    </source>
</evidence>
<dbReference type="PANTHER" id="PTHR43547:SF2">
    <property type="entry name" value="HYBRID SIGNAL TRANSDUCTION HISTIDINE KINASE C"/>
    <property type="match status" value="1"/>
</dbReference>
<comment type="catalytic activity">
    <reaction evidence="1">
        <text>ATP + protein L-histidine = ADP + protein N-phospho-L-histidine.</text>
        <dbReference type="EC" id="2.7.13.3"/>
    </reaction>
</comment>
<feature type="transmembrane region" description="Helical" evidence="4">
    <location>
        <begin position="790"/>
        <end position="810"/>
    </location>
</feature>
<dbReference type="PRINTS" id="PR00344">
    <property type="entry name" value="BCTRLSENSOR"/>
</dbReference>
<keyword evidence="6" id="KW-0808">Transferase</keyword>
<keyword evidence="6" id="KW-0418">Kinase</keyword>
<dbReference type="FunFam" id="1.10.287.130:FF:000045">
    <property type="entry name" value="Two-component system sensor histidine kinase/response regulator"/>
    <property type="match status" value="1"/>
</dbReference>
<dbReference type="PANTHER" id="PTHR43547">
    <property type="entry name" value="TWO-COMPONENT HISTIDINE KINASE"/>
    <property type="match status" value="1"/>
</dbReference>
<dbReference type="Gene3D" id="3.30.565.10">
    <property type="entry name" value="Histidine kinase-like ATPase, C-terminal domain"/>
    <property type="match status" value="1"/>
</dbReference>
<protein>
    <recommendedName>
        <fullName evidence="2">histidine kinase</fullName>
        <ecNumber evidence="2">2.7.13.3</ecNumber>
    </recommendedName>
</protein>
<evidence type="ECO:0000313" key="6">
    <source>
        <dbReference type="EMBL" id="SDX21815.1"/>
    </source>
</evidence>
<dbReference type="InterPro" id="IPR003661">
    <property type="entry name" value="HisK_dim/P_dom"/>
</dbReference>
<dbReference type="InterPro" id="IPR005467">
    <property type="entry name" value="His_kinase_dom"/>
</dbReference>
<keyword evidence="4" id="KW-0472">Membrane</keyword>
<dbReference type="Pfam" id="PF02518">
    <property type="entry name" value="HATPase_c"/>
    <property type="match status" value="1"/>
</dbReference>
<keyword evidence="4" id="KW-0812">Transmembrane</keyword>
<proteinExistence type="predicted"/>
<keyword evidence="7" id="KW-1185">Reference proteome</keyword>
<dbReference type="Pfam" id="PF07495">
    <property type="entry name" value="Y_Y_Y"/>
    <property type="match status" value="1"/>
</dbReference>
<dbReference type="SMART" id="SM00388">
    <property type="entry name" value="HisKA"/>
    <property type="match status" value="1"/>
</dbReference>
<dbReference type="InterPro" id="IPR011123">
    <property type="entry name" value="Y_Y_Y"/>
</dbReference>
<evidence type="ECO:0000256" key="3">
    <source>
        <dbReference type="ARBA" id="ARBA00022553"/>
    </source>
</evidence>
<dbReference type="InterPro" id="IPR036097">
    <property type="entry name" value="HisK_dim/P_sf"/>
</dbReference>
<evidence type="ECO:0000259" key="5">
    <source>
        <dbReference type="PROSITE" id="PS50109"/>
    </source>
</evidence>
<dbReference type="Gene3D" id="2.60.40.10">
    <property type="entry name" value="Immunoglobulins"/>
    <property type="match status" value="1"/>
</dbReference>
<dbReference type="CDD" id="cd00075">
    <property type="entry name" value="HATPase"/>
    <property type="match status" value="1"/>
</dbReference>